<protein>
    <submittedName>
        <fullName evidence="3">Uncharacterized protein</fullName>
    </submittedName>
</protein>
<organism evidence="3 4">
    <name type="scientific">Halogeometricum rufum</name>
    <dbReference type="NCBI Taxonomy" id="553469"/>
    <lineage>
        <taxon>Archaea</taxon>
        <taxon>Methanobacteriati</taxon>
        <taxon>Methanobacteriota</taxon>
        <taxon>Stenosarchaea group</taxon>
        <taxon>Halobacteria</taxon>
        <taxon>Halobacteriales</taxon>
        <taxon>Haloferacaceae</taxon>
        <taxon>Halogeometricum</taxon>
    </lineage>
</organism>
<name>A0A1I6I6W5_9EURY</name>
<keyword evidence="2" id="KW-0812">Transmembrane</keyword>
<evidence type="ECO:0000313" key="4">
    <source>
        <dbReference type="Proteomes" id="UP000198531"/>
    </source>
</evidence>
<keyword evidence="4" id="KW-1185">Reference proteome</keyword>
<evidence type="ECO:0000256" key="2">
    <source>
        <dbReference type="SAM" id="Phobius"/>
    </source>
</evidence>
<proteinExistence type="predicted"/>
<gene>
    <name evidence="3" type="ORF">SAMN04487947_2973</name>
</gene>
<feature type="transmembrane region" description="Helical" evidence="2">
    <location>
        <begin position="7"/>
        <end position="25"/>
    </location>
</feature>
<evidence type="ECO:0000313" key="3">
    <source>
        <dbReference type="EMBL" id="SFR62456.1"/>
    </source>
</evidence>
<accession>A0A1I6I6W5</accession>
<dbReference type="PANTHER" id="PTHR34351">
    <property type="entry name" value="SLR1927 PROTEIN-RELATED"/>
    <property type="match status" value="1"/>
</dbReference>
<dbReference type="PANTHER" id="PTHR34351:SF1">
    <property type="entry name" value="SLR1927 PROTEIN"/>
    <property type="match status" value="1"/>
</dbReference>
<feature type="region of interest" description="Disordered" evidence="1">
    <location>
        <begin position="314"/>
        <end position="339"/>
    </location>
</feature>
<dbReference type="STRING" id="553469.SAMN04487947_2973"/>
<feature type="compositionally biased region" description="Basic and acidic residues" evidence="1">
    <location>
        <begin position="314"/>
        <end position="324"/>
    </location>
</feature>
<dbReference type="Proteomes" id="UP000198531">
    <property type="component" value="Unassembled WGS sequence"/>
</dbReference>
<reference evidence="4" key="1">
    <citation type="submission" date="2016-10" db="EMBL/GenBank/DDBJ databases">
        <authorList>
            <person name="Varghese N."/>
            <person name="Submissions S."/>
        </authorList>
    </citation>
    <scope>NUCLEOTIDE SEQUENCE [LARGE SCALE GENOMIC DNA]</scope>
    <source>
        <strain evidence="4">CGMCC 1.7736</strain>
    </source>
</reference>
<keyword evidence="2" id="KW-0472">Membrane</keyword>
<keyword evidence="2" id="KW-1133">Transmembrane helix</keyword>
<dbReference type="RefSeq" id="WP_089808904.1">
    <property type="nucleotide sequence ID" value="NZ_FOYT01000002.1"/>
</dbReference>
<dbReference type="EMBL" id="FOYT01000002">
    <property type="protein sequence ID" value="SFR62456.1"/>
    <property type="molecule type" value="Genomic_DNA"/>
</dbReference>
<dbReference type="OrthoDB" id="313155at2157"/>
<evidence type="ECO:0000256" key="1">
    <source>
        <dbReference type="SAM" id="MobiDB-lite"/>
    </source>
</evidence>
<sequence>MRLTRRGYAVCAVAGLAVVLSVVFGPRALNAVVLPAVVALAAAVLQVRRADAPRVERSLPNDDFPDTTGTVTLSLDVDRSYPATVRDTLPYGVEGDAESETLVGGDPVSYEVTYRTRGEHELGPVSVVATDVLGLAERELVAPGTDSVLVFPPVRRLSTGARHDLWSLYDAAVSPRREEFDRLREYVRGDSLRDVHWKSSAKREDLIVKEFVAETDASSVHVSAGGARQAADRMAEAAATLCLTFVTSGIPVTLSTPSGVVESAAGDDRPLLEHLARADGGAVPDESADIVVTASQAATRVRFGDREAAFEDLVERGRRGDRSAGTDAGTPRDAGEVVA</sequence>
<dbReference type="AlphaFoldDB" id="A0A1I6I6W5"/>